<keyword evidence="1" id="KW-0472">Membrane</keyword>
<keyword evidence="1" id="KW-0812">Transmembrane</keyword>
<reference evidence="3" key="1">
    <citation type="journal article" date="2019" name="Int. J. Syst. Evol. Microbiol.">
        <title>The Global Catalogue of Microorganisms (GCM) 10K type strain sequencing project: providing services to taxonomists for standard genome sequencing and annotation.</title>
        <authorList>
            <consortium name="The Broad Institute Genomics Platform"/>
            <consortium name="The Broad Institute Genome Sequencing Center for Infectious Disease"/>
            <person name="Wu L."/>
            <person name="Ma J."/>
        </authorList>
    </citation>
    <scope>NUCLEOTIDE SEQUENCE [LARGE SCALE GENOMIC DNA]</scope>
    <source>
        <strain evidence="3">CGMCC 1.12923</strain>
    </source>
</reference>
<dbReference type="RefSeq" id="WP_180237173.1">
    <property type="nucleotide sequence ID" value="NZ_BMGJ01000004.1"/>
</dbReference>
<gene>
    <name evidence="2" type="ORF">GCM10011357_13550</name>
</gene>
<evidence type="ECO:0000313" key="3">
    <source>
        <dbReference type="Proteomes" id="UP000614272"/>
    </source>
</evidence>
<evidence type="ECO:0000313" key="2">
    <source>
        <dbReference type="EMBL" id="GGD59558.1"/>
    </source>
</evidence>
<dbReference type="Proteomes" id="UP000614272">
    <property type="component" value="Unassembled WGS sequence"/>
</dbReference>
<accession>A0ABQ1R9M2</accession>
<dbReference type="InterPro" id="IPR031876">
    <property type="entry name" value="DUF4760"/>
</dbReference>
<feature type="transmembrane region" description="Helical" evidence="1">
    <location>
        <begin position="12"/>
        <end position="32"/>
    </location>
</feature>
<proteinExistence type="predicted"/>
<evidence type="ECO:0008006" key="4">
    <source>
        <dbReference type="Google" id="ProtNLM"/>
    </source>
</evidence>
<name>A0ABQ1R9M2_9ALTE</name>
<protein>
    <recommendedName>
        <fullName evidence="4">DUF4760 domain-containing protein</fullName>
    </recommendedName>
</protein>
<sequence>MISIIKWFEGFPSSLAILFSTLIAGFWAWYTICNTRKINRIRATIDIIQKSESEQFYINSYEAFIKVRDEQHSFLSLSVKELSNADWIRHADKQDTVDIFLNHYEFVALGIKNKVLDEGIYKGWMRSTFVKHYTNAAAYIAYLQSGSHPQFFCEYKKLALKWATPEEKAAIDKKLT</sequence>
<keyword evidence="1" id="KW-1133">Transmembrane helix</keyword>
<dbReference type="Pfam" id="PF15956">
    <property type="entry name" value="DUF4760"/>
    <property type="match status" value="1"/>
</dbReference>
<evidence type="ECO:0000256" key="1">
    <source>
        <dbReference type="SAM" id="Phobius"/>
    </source>
</evidence>
<organism evidence="2 3">
    <name type="scientific">Lacimicrobium alkaliphilum</name>
    <dbReference type="NCBI Taxonomy" id="1526571"/>
    <lineage>
        <taxon>Bacteria</taxon>
        <taxon>Pseudomonadati</taxon>
        <taxon>Pseudomonadota</taxon>
        <taxon>Gammaproteobacteria</taxon>
        <taxon>Alteromonadales</taxon>
        <taxon>Alteromonadaceae</taxon>
        <taxon>Lacimicrobium</taxon>
    </lineage>
</organism>
<comment type="caution">
    <text evidence="2">The sequence shown here is derived from an EMBL/GenBank/DDBJ whole genome shotgun (WGS) entry which is preliminary data.</text>
</comment>
<keyword evidence="3" id="KW-1185">Reference proteome</keyword>
<dbReference type="EMBL" id="BMGJ01000004">
    <property type="protein sequence ID" value="GGD59558.1"/>
    <property type="molecule type" value="Genomic_DNA"/>
</dbReference>